<evidence type="ECO:0000313" key="2">
    <source>
        <dbReference type="EMBL" id="RCN58967.1"/>
    </source>
</evidence>
<dbReference type="OrthoDB" id="9801008at2"/>
<gene>
    <name evidence="2" type="ORF">C4900_04235</name>
</gene>
<feature type="domain" description="Putative zinc ribbon" evidence="1">
    <location>
        <begin position="21"/>
        <end position="91"/>
    </location>
</feature>
<dbReference type="InterPro" id="IPR025868">
    <property type="entry name" value="Zn_ribbon_dom_put"/>
</dbReference>
<name>A0A368HLG9_9GAMM</name>
<dbReference type="Proteomes" id="UP000253250">
    <property type="component" value="Unassembled WGS sequence"/>
</dbReference>
<dbReference type="RefSeq" id="WP_083995574.1">
    <property type="nucleotide sequence ID" value="NZ_CP080624.1"/>
</dbReference>
<dbReference type="EMBL" id="PSYR01000001">
    <property type="protein sequence ID" value="RCN58967.1"/>
    <property type="molecule type" value="Genomic_DNA"/>
</dbReference>
<dbReference type="AlphaFoldDB" id="A0A368HLG9"/>
<accession>A0A368HLG9</accession>
<reference evidence="2 3" key="1">
    <citation type="submission" date="2018-02" db="EMBL/GenBank/DDBJ databases">
        <title>Insights into the biology of acidophilic members of the Acidiferrobacteraceae family derived from comparative genomic analyses.</title>
        <authorList>
            <person name="Issotta F."/>
            <person name="Thyssen C."/>
            <person name="Mena C."/>
            <person name="Moya A."/>
            <person name="Bellenberg S."/>
            <person name="Sproer C."/>
            <person name="Covarrubias P.C."/>
            <person name="Sand W."/>
            <person name="Quatrini R."/>
            <person name="Vera M."/>
        </authorList>
    </citation>
    <scope>NUCLEOTIDE SEQUENCE [LARGE SCALE GENOMIC DNA]</scope>
    <source>
        <strain evidence="3">m-1</strain>
    </source>
</reference>
<evidence type="ECO:0000259" key="1">
    <source>
        <dbReference type="Pfam" id="PF12674"/>
    </source>
</evidence>
<dbReference type="Pfam" id="PF12674">
    <property type="entry name" value="Zn_ribbon_2"/>
    <property type="match status" value="1"/>
</dbReference>
<evidence type="ECO:0000313" key="3">
    <source>
        <dbReference type="Proteomes" id="UP000253250"/>
    </source>
</evidence>
<sequence>MSFKALAAALKKQWIAERTRCQSCGMPVIYDKKYRAGSDYCSYCHDGNSFVKDMRLADMRARVKGLLENRKAPALVRFYMHWRLATLRRWRKSAGLR</sequence>
<keyword evidence="3" id="KW-1185">Reference proteome</keyword>
<organism evidence="2 3">
    <name type="scientific">Acidiferrobacter thiooxydans</name>
    <dbReference type="NCBI Taxonomy" id="163359"/>
    <lineage>
        <taxon>Bacteria</taxon>
        <taxon>Pseudomonadati</taxon>
        <taxon>Pseudomonadota</taxon>
        <taxon>Gammaproteobacteria</taxon>
        <taxon>Acidiferrobacterales</taxon>
        <taxon>Acidiferrobacteraceae</taxon>
        <taxon>Acidiferrobacter</taxon>
    </lineage>
</organism>
<comment type="caution">
    <text evidence="2">The sequence shown here is derived from an EMBL/GenBank/DDBJ whole genome shotgun (WGS) entry which is preliminary data.</text>
</comment>
<proteinExistence type="predicted"/>
<protein>
    <recommendedName>
        <fullName evidence="1">Putative zinc ribbon domain-containing protein</fullName>
    </recommendedName>
</protein>